<dbReference type="OrthoDB" id="195923at2"/>
<dbReference type="EMBL" id="LYVJ01000009">
    <property type="protein sequence ID" value="OBU66017.1"/>
    <property type="molecule type" value="Genomic_DNA"/>
</dbReference>
<evidence type="ECO:0000313" key="3">
    <source>
        <dbReference type="EMBL" id="OBU66017.1"/>
    </source>
</evidence>
<feature type="domain" description="Cupin type-2" evidence="2">
    <location>
        <begin position="51"/>
        <end position="120"/>
    </location>
</feature>
<evidence type="ECO:0000259" key="2">
    <source>
        <dbReference type="Pfam" id="PF07883"/>
    </source>
</evidence>
<evidence type="ECO:0000256" key="1">
    <source>
        <dbReference type="SAM" id="SignalP"/>
    </source>
</evidence>
<dbReference type="Gene3D" id="2.60.120.10">
    <property type="entry name" value="Jelly Rolls"/>
    <property type="match status" value="1"/>
</dbReference>
<dbReference type="InterPro" id="IPR013096">
    <property type="entry name" value="Cupin_2"/>
</dbReference>
<gene>
    <name evidence="3" type="ORF">A9K58_12815</name>
</gene>
<dbReference type="RefSeq" id="WP_081284041.1">
    <property type="nucleotide sequence ID" value="NZ_LYVJ01000009.1"/>
</dbReference>
<organism evidence="3 4">
    <name type="scientific">Stenotrophomonas maltophilia</name>
    <name type="common">Pseudomonas maltophilia</name>
    <name type="synonym">Xanthomonas maltophilia</name>
    <dbReference type="NCBI Taxonomy" id="40324"/>
    <lineage>
        <taxon>Bacteria</taxon>
        <taxon>Pseudomonadati</taxon>
        <taxon>Pseudomonadota</taxon>
        <taxon>Gammaproteobacteria</taxon>
        <taxon>Lysobacterales</taxon>
        <taxon>Lysobacteraceae</taxon>
        <taxon>Stenotrophomonas</taxon>
        <taxon>Stenotrophomonas maltophilia group</taxon>
    </lineage>
</organism>
<comment type="caution">
    <text evidence="3">The sequence shown here is derived from an EMBL/GenBank/DDBJ whole genome shotgun (WGS) entry which is preliminary data.</text>
</comment>
<evidence type="ECO:0000313" key="4">
    <source>
        <dbReference type="Proteomes" id="UP000092256"/>
    </source>
</evidence>
<feature type="chain" id="PRO_5008353405" evidence="1">
    <location>
        <begin position="20"/>
        <end position="135"/>
    </location>
</feature>
<dbReference type="PANTHER" id="PTHR38599:SF1">
    <property type="entry name" value="CUPIN DOMAIN PROTEIN (AFU_ORTHOLOGUE AFUA_3G13620)"/>
    <property type="match status" value="1"/>
</dbReference>
<protein>
    <submittedName>
        <fullName evidence="3">Cupin</fullName>
    </submittedName>
</protein>
<name>A0A1A6XR62_STEMA</name>
<dbReference type="Pfam" id="PF07883">
    <property type="entry name" value="Cupin_2"/>
    <property type="match status" value="1"/>
</dbReference>
<dbReference type="CDD" id="cd02234">
    <property type="entry name" value="cupin_BLR7677-like"/>
    <property type="match status" value="1"/>
</dbReference>
<proteinExistence type="predicted"/>
<keyword evidence="1" id="KW-0732">Signal</keyword>
<dbReference type="InterPro" id="IPR014710">
    <property type="entry name" value="RmlC-like_jellyroll"/>
</dbReference>
<sequence length="135" mass="14202">MRSLLPLALLALLPFGTSAAAPSGTAPEPIVREVMTRALPEHPGKEALILTVEYPPGGADPVHRHDAHGFVYVLEGRIVMGVAGGREVALGPGEAFHEGPDDLHTVGRNASTTKPARFVVFLIKDIGKPAVLPPH</sequence>
<dbReference type="Proteomes" id="UP000092256">
    <property type="component" value="Unassembled WGS sequence"/>
</dbReference>
<feature type="signal peptide" evidence="1">
    <location>
        <begin position="1"/>
        <end position="19"/>
    </location>
</feature>
<dbReference type="SUPFAM" id="SSF51182">
    <property type="entry name" value="RmlC-like cupins"/>
    <property type="match status" value="1"/>
</dbReference>
<dbReference type="PANTHER" id="PTHR38599">
    <property type="entry name" value="CUPIN DOMAIN PROTEIN (AFU_ORTHOLOGUE AFUA_3G13620)"/>
    <property type="match status" value="1"/>
</dbReference>
<accession>A0A1A6XR62</accession>
<dbReference type="InterPro" id="IPR011051">
    <property type="entry name" value="RmlC_Cupin_sf"/>
</dbReference>
<reference evidence="3 4" key="1">
    <citation type="submission" date="2016-05" db="EMBL/GenBank/DDBJ databases">
        <title>Draft Genome Sequences of Stenotrophomonas maltophilia Strains Sm32COP, Sm41DVV, Sm46PAILV, SmF3, SmF22, SmSOFb1 and SmCVFa1, Isolated from Different Manures, in France.</title>
        <authorList>
            <person name="Nazaret S."/>
            <person name="Bodilis J."/>
        </authorList>
    </citation>
    <scope>NUCLEOTIDE SEQUENCE [LARGE SCALE GENOMIC DNA]</scope>
    <source>
        <strain evidence="3 4">Sm46PAILV</strain>
    </source>
</reference>
<dbReference type="AlphaFoldDB" id="A0A1A6XR62"/>